<name>A0A415E3T4_9FIRM</name>
<dbReference type="AlphaFoldDB" id="A0A415E3T4"/>
<sequence length="68" mass="7703">MAGATIIRMIVDKYNLTEKQALRDFYESATGASLSDDETGLYGQSPLYILGLYIEEKERRRNLTADIL</sequence>
<dbReference type="Proteomes" id="UP000284841">
    <property type="component" value="Unassembled WGS sequence"/>
</dbReference>
<dbReference type="OrthoDB" id="2064637at2"/>
<dbReference type="RefSeq" id="WP_118334852.1">
    <property type="nucleotide sequence ID" value="NZ_AP025567.1"/>
</dbReference>
<proteinExistence type="predicted"/>
<comment type="caution">
    <text evidence="1">The sequence shown here is derived from an EMBL/GenBank/DDBJ whole genome shotgun (WGS) entry which is preliminary data.</text>
</comment>
<keyword evidence="2" id="KW-1185">Reference proteome</keyword>
<dbReference type="EMBL" id="QRMS01000002">
    <property type="protein sequence ID" value="RHJ88249.1"/>
    <property type="molecule type" value="Genomic_DNA"/>
</dbReference>
<evidence type="ECO:0000313" key="1">
    <source>
        <dbReference type="EMBL" id="RHJ88249.1"/>
    </source>
</evidence>
<accession>A0A415E3T4</accession>
<evidence type="ECO:0000313" key="2">
    <source>
        <dbReference type="Proteomes" id="UP000284841"/>
    </source>
</evidence>
<gene>
    <name evidence="1" type="ORF">DW099_07500</name>
</gene>
<reference evidence="1 2" key="1">
    <citation type="submission" date="2018-08" db="EMBL/GenBank/DDBJ databases">
        <title>A genome reference for cultivated species of the human gut microbiota.</title>
        <authorList>
            <person name="Zou Y."/>
            <person name="Xue W."/>
            <person name="Luo G."/>
        </authorList>
    </citation>
    <scope>NUCLEOTIDE SEQUENCE [LARGE SCALE GENOMIC DNA]</scope>
    <source>
        <strain evidence="1 2">AM07-24</strain>
    </source>
</reference>
<protein>
    <submittedName>
        <fullName evidence="1">Uncharacterized protein</fullName>
    </submittedName>
</protein>
<organism evidence="1 2">
    <name type="scientific">Emergencia timonensis</name>
    <dbReference type="NCBI Taxonomy" id="1776384"/>
    <lineage>
        <taxon>Bacteria</taxon>
        <taxon>Bacillati</taxon>
        <taxon>Bacillota</taxon>
        <taxon>Clostridia</taxon>
        <taxon>Peptostreptococcales</taxon>
        <taxon>Anaerovoracaceae</taxon>
        <taxon>Emergencia</taxon>
    </lineage>
</organism>